<dbReference type="InterPro" id="IPR038765">
    <property type="entry name" value="Papain-like_cys_pep_sf"/>
</dbReference>
<dbReference type="EMBL" id="VTPY01000004">
    <property type="protein sequence ID" value="KAA0011829.1"/>
    <property type="molecule type" value="Genomic_DNA"/>
</dbReference>
<evidence type="ECO:0000313" key="3">
    <source>
        <dbReference type="EMBL" id="KAA0011829.1"/>
    </source>
</evidence>
<evidence type="ECO:0000256" key="2">
    <source>
        <dbReference type="RuleBase" id="RU003452"/>
    </source>
</evidence>
<dbReference type="GO" id="GO:0016407">
    <property type="term" value="F:acetyltransferase activity"/>
    <property type="evidence" value="ECO:0007669"/>
    <property type="project" value="InterPro"/>
</dbReference>
<keyword evidence="3" id="KW-0808">Transferase</keyword>
<evidence type="ECO:0000256" key="1">
    <source>
        <dbReference type="ARBA" id="ARBA00006547"/>
    </source>
</evidence>
<comment type="caution">
    <text evidence="3">The sequence shown here is derived from an EMBL/GenBank/DDBJ whole genome shotgun (WGS) entry which is preliminary data.</text>
</comment>
<comment type="similarity">
    <text evidence="1 2">Belongs to the arylamine N-acetyltransferase family.</text>
</comment>
<dbReference type="InterPro" id="IPR001447">
    <property type="entry name" value="Arylamine_N-AcTrfase"/>
</dbReference>
<evidence type="ECO:0000313" key="4">
    <source>
        <dbReference type="Proteomes" id="UP000486760"/>
    </source>
</evidence>
<dbReference type="PRINTS" id="PR01543">
    <property type="entry name" value="ANATRNSFRASE"/>
</dbReference>
<proteinExistence type="inferred from homology"/>
<reference evidence="3 4" key="1">
    <citation type="submission" date="2019-08" db="EMBL/GenBank/DDBJ databases">
        <title>Bioinformatics analysis of the strain L3 and L5.</title>
        <authorList>
            <person name="Li X."/>
        </authorList>
    </citation>
    <scope>NUCLEOTIDE SEQUENCE [LARGE SCALE GENOMIC DNA]</scope>
    <source>
        <strain evidence="3 4">L5</strain>
    </source>
</reference>
<name>A0A7V7FZ99_9GAMM</name>
<dbReference type="Gene3D" id="2.40.128.150">
    <property type="entry name" value="Cysteine proteinases"/>
    <property type="match status" value="1"/>
</dbReference>
<dbReference type="RefSeq" id="WP_149328390.1">
    <property type="nucleotide sequence ID" value="NZ_VTPY01000004.1"/>
</dbReference>
<dbReference type="PANTHER" id="PTHR11786">
    <property type="entry name" value="N-HYDROXYARYLAMINE O-ACETYLTRANSFERASE"/>
    <property type="match status" value="1"/>
</dbReference>
<sequence length="283" mass="31341">MQERNVSVDLEAYCARIGYAGDLAPNLETLHRLQVLHVAAIPFENVDVLLGRRIDLAPQAIDAKLIAARRGGYCFEQNALLHRVLEAIGFEVTGLVARVQWQAPPDAQPPRTHMALRVMVDGRPWLADVGFGGNVPVAPLALDIDAPQPTQHGTYRLIPMGDERQLQLRLGQAWAPLYQLSPQPQLAVDYELPNWFTSTHPASHFRHQLSVARTTPEARYALRNARLTVRLPNGEETQRSLGLDELEATLRGTFGLPVSSEWRAVLERAVAAKREAEPPLASA</sequence>
<dbReference type="AlphaFoldDB" id="A0A7V7FZ99"/>
<protein>
    <submittedName>
        <fullName evidence="3">Arylamine N-acetyltransferase</fullName>
    </submittedName>
</protein>
<dbReference type="PANTHER" id="PTHR11786:SF0">
    <property type="entry name" value="ARYLAMINE N-ACETYLTRANSFERASE 4-RELATED"/>
    <property type="match status" value="1"/>
</dbReference>
<dbReference type="Proteomes" id="UP000486760">
    <property type="component" value="Unassembled WGS sequence"/>
</dbReference>
<accession>A0A7V7FZ99</accession>
<organism evidence="3 4">
    <name type="scientific">Billgrantia pellis</name>
    <dbReference type="NCBI Taxonomy" id="2606936"/>
    <lineage>
        <taxon>Bacteria</taxon>
        <taxon>Pseudomonadati</taxon>
        <taxon>Pseudomonadota</taxon>
        <taxon>Gammaproteobacteria</taxon>
        <taxon>Oceanospirillales</taxon>
        <taxon>Halomonadaceae</taxon>
        <taxon>Billgrantia</taxon>
    </lineage>
</organism>
<gene>
    <name evidence="3" type="ORF">F0A17_10995</name>
</gene>
<keyword evidence="4" id="KW-1185">Reference proteome</keyword>
<dbReference type="SUPFAM" id="SSF54001">
    <property type="entry name" value="Cysteine proteinases"/>
    <property type="match status" value="1"/>
</dbReference>
<dbReference type="Gene3D" id="3.30.2140.10">
    <property type="entry name" value="Arylamine N-acetyltransferase"/>
    <property type="match status" value="1"/>
</dbReference>
<dbReference type="Pfam" id="PF00797">
    <property type="entry name" value="Acetyltransf_2"/>
    <property type="match status" value="1"/>
</dbReference>